<evidence type="ECO:0000313" key="1">
    <source>
        <dbReference type="EMBL" id="MDN3194037.1"/>
    </source>
</evidence>
<dbReference type="AlphaFoldDB" id="A0AAW7KQ84"/>
<organism evidence="1 2">
    <name type="scientific">Enterococcus faecalis</name>
    <name type="common">Streptococcus faecalis</name>
    <dbReference type="NCBI Taxonomy" id="1351"/>
    <lineage>
        <taxon>Bacteria</taxon>
        <taxon>Bacillati</taxon>
        <taxon>Bacillota</taxon>
        <taxon>Bacilli</taxon>
        <taxon>Lactobacillales</taxon>
        <taxon>Enterococcaceae</taxon>
        <taxon>Enterococcus</taxon>
    </lineage>
</organism>
<accession>A0AAW7KQ84</accession>
<gene>
    <name evidence="1" type="ORF">P0E79_16355</name>
</gene>
<reference evidence="1" key="2">
    <citation type="submission" date="2023-03" db="EMBL/GenBank/DDBJ databases">
        <authorList>
            <person name="Zajac M."/>
            <person name="Kwit R."/>
            <person name="Wasyl D."/>
        </authorList>
    </citation>
    <scope>NUCLEOTIDE SEQUENCE</scope>
    <source>
        <strain evidence="1">691B_2</strain>
    </source>
</reference>
<comment type="caution">
    <text evidence="1">The sequence shown here is derived from an EMBL/GenBank/DDBJ whole genome shotgun (WGS) entry which is preliminary data.</text>
</comment>
<protein>
    <submittedName>
        <fullName evidence="1">Oxidoreductase</fullName>
    </submittedName>
</protein>
<feature type="non-terminal residue" evidence="1">
    <location>
        <position position="54"/>
    </location>
</feature>
<evidence type="ECO:0000313" key="2">
    <source>
        <dbReference type="Proteomes" id="UP001173174"/>
    </source>
</evidence>
<name>A0AAW7KQ84_ENTFL</name>
<reference evidence="1" key="1">
    <citation type="journal article" date="2023" name="Pathogens">
        <title>Prevalence of Enterococcus spp. and the Whole-Genome Characteristics of Enterococcus faecium and Enterococcus faecalis Strains Isolated from Free-Living Birds in Poland.</title>
        <authorList>
            <person name="Kwit R."/>
            <person name="Zajac M."/>
            <person name="Smialowska-Weglinska A."/>
            <person name="Skarzynska M."/>
            <person name="Bomba A."/>
            <person name="Lalak A."/>
            <person name="Skrzypiec E."/>
            <person name="Wojdat D."/>
            <person name="Koza W."/>
            <person name="Mikos-Wojewoda E."/>
            <person name="Pasim P."/>
            <person name="Skora M."/>
            <person name="Polak M."/>
            <person name="Wiacek J."/>
            <person name="Wasyl D."/>
        </authorList>
    </citation>
    <scope>NUCLEOTIDE SEQUENCE</scope>
    <source>
        <strain evidence="1">691B_2</strain>
    </source>
</reference>
<dbReference type="EMBL" id="JAREWH010000134">
    <property type="protein sequence ID" value="MDN3194037.1"/>
    <property type="molecule type" value="Genomic_DNA"/>
</dbReference>
<sequence length="54" mass="6176">MTVKMGFIGFGKSANRYHLPYVMIRETLEVKTIFDLHVNEKAAAPFKEKGVNFT</sequence>
<dbReference type="GO" id="GO:0004420">
    <property type="term" value="F:hydroxymethylglutaryl-CoA reductase (NADPH) activity"/>
    <property type="evidence" value="ECO:0007669"/>
    <property type="project" value="InterPro"/>
</dbReference>
<proteinExistence type="predicted"/>
<dbReference type="InterPro" id="IPR023282">
    <property type="entry name" value="HMG_CoA_Rdtase_N"/>
</dbReference>
<dbReference type="Gene3D" id="1.10.3270.10">
    <property type="entry name" value="HMGR, N-terminal domain"/>
    <property type="match status" value="1"/>
</dbReference>
<dbReference type="Proteomes" id="UP001173174">
    <property type="component" value="Unassembled WGS sequence"/>
</dbReference>